<evidence type="ECO:0000256" key="12">
    <source>
        <dbReference type="SAM" id="SignalP"/>
    </source>
</evidence>
<dbReference type="Pfam" id="PF13715">
    <property type="entry name" value="CarbopepD_reg_2"/>
    <property type="match status" value="1"/>
</dbReference>
<evidence type="ECO:0000256" key="7">
    <source>
        <dbReference type="ARBA" id="ARBA00023136"/>
    </source>
</evidence>
<feature type="domain" description="TonB-dependent receptor-like beta-barrel" evidence="13">
    <location>
        <begin position="441"/>
        <end position="909"/>
    </location>
</feature>
<comment type="subcellular location">
    <subcellularLocation>
        <location evidence="1 10">Cell outer membrane</location>
        <topology evidence="1 10">Multi-pass membrane protein</topology>
    </subcellularLocation>
</comment>
<dbReference type="Gene3D" id="2.60.40.1120">
    <property type="entry name" value="Carboxypeptidase-like, regulatory domain"/>
    <property type="match status" value="1"/>
</dbReference>
<name>A0ABT3CYU5_9BACT</name>
<dbReference type="InterPro" id="IPR008969">
    <property type="entry name" value="CarboxyPept-like_regulatory"/>
</dbReference>
<dbReference type="PANTHER" id="PTHR30069:SF29">
    <property type="entry name" value="HEMOGLOBIN AND HEMOGLOBIN-HAPTOGLOBIN-BINDING PROTEIN 1-RELATED"/>
    <property type="match status" value="1"/>
</dbReference>
<feature type="signal peptide" evidence="12">
    <location>
        <begin position="1"/>
        <end position="25"/>
    </location>
</feature>
<evidence type="ECO:0000256" key="10">
    <source>
        <dbReference type="PROSITE-ProRule" id="PRU01360"/>
    </source>
</evidence>
<evidence type="ECO:0000256" key="11">
    <source>
        <dbReference type="RuleBase" id="RU003357"/>
    </source>
</evidence>
<keyword evidence="9 10" id="KW-0998">Cell outer membrane</keyword>
<dbReference type="Proteomes" id="UP001300692">
    <property type="component" value="Unassembled WGS sequence"/>
</dbReference>
<dbReference type="InterPro" id="IPR036942">
    <property type="entry name" value="Beta-barrel_TonB_sf"/>
</dbReference>
<keyword evidence="6 11" id="KW-0798">TonB box</keyword>
<keyword evidence="5 12" id="KW-0732">Signal</keyword>
<evidence type="ECO:0000256" key="3">
    <source>
        <dbReference type="ARBA" id="ARBA00022452"/>
    </source>
</evidence>
<accession>A0ABT3CYU5</accession>
<feature type="chain" id="PRO_5045644058" evidence="12">
    <location>
        <begin position="26"/>
        <end position="939"/>
    </location>
</feature>
<keyword evidence="2 10" id="KW-0813">Transport</keyword>
<evidence type="ECO:0000313" key="16">
    <source>
        <dbReference type="Proteomes" id="UP001300692"/>
    </source>
</evidence>
<comment type="similarity">
    <text evidence="10 11">Belongs to the TonB-dependent receptor family.</text>
</comment>
<comment type="caution">
    <text evidence="15">The sequence shown here is derived from an EMBL/GenBank/DDBJ whole genome shotgun (WGS) entry which is preliminary data.</text>
</comment>
<dbReference type="Pfam" id="PF07715">
    <property type="entry name" value="Plug"/>
    <property type="match status" value="1"/>
</dbReference>
<evidence type="ECO:0000256" key="1">
    <source>
        <dbReference type="ARBA" id="ARBA00004571"/>
    </source>
</evidence>
<sequence>MIRLFTKQFLLALACVVMVGYEAMAQTTISGSVKDSNSGDPLLGVSIVVKNKVIGTISDTNGDFKLEVHSAPPMTLVFSMVGYTTTELEITQENTQGLEITMEETAIMGQEVVVSASRVEESVMQSPVSIEKMDVLAIKETAAANFYDALINFKGVDMSAQSITFKSINTRGFGANGNNRFVQLIDGIDNVAPGLNFAVGNIVGINDLDLESAEMIPGAASALYGPNALNGVLLMNSKSPFEYQGLSFYTKLGVNHIDGEDDDPSLYQDYGLRYAKAFNNKFAFKVTASYLKANDFRGVDYRDMSPNTNGQGDGFAVETPDRTRANNRTYNGVNTYGDFGFNLGFIPRLDPAYAAVAGQLPTGADGAFSPTGYSESSFVDNNTESLKLGAALHYRITDNLEIFGQYNVGYGSTVYTANDRFVLDDFSIWTAKLELRSPNFYVRAYTTREDSGDTYAANTVASLINQNEYIPDYALGFLGARGQGATIDQAHAAARQYADGLQAAYAPGTEAWQVGVDSLRQISIFEGGAKFQDASSMNHFEGSYNLSHLWDVVELVVGANYRKYNLNSGGTLFALDDEGEEQSYGEYGAYLQATKSFLDDRLKVQASGRYDKNENFDGQFSPRVSLVGTVAKNHNFRGSFQRGFRIPTTQDQFIDLDVQTRRLIGSNQLLIDRYNFRTNTVYSAQSLAAARQSGNIEDLMTPDKINDDFTTEKISTFEIGYRGLFLNDQLMIDGYYYNSSYEDFIAEIYFVQAVPNGLKEDPAPFDPDSDAGKAQIVQGTVQTQEYGFDVNADGTIKSHGWGLQADYFVGGGYKLSGNVAYNELLDDDELQAQGFRSAYNTPKYTYNVGVSNRNAIENFGFNVTWRWQQAFLWDSSFGSAVIPAFGTLDAQVSYKLPAIKSVVKLGGSNILNERYTTGIGNPRMGAIYYLQITFDQFLN</sequence>
<feature type="domain" description="TonB-dependent receptor plug" evidence="14">
    <location>
        <begin position="123"/>
        <end position="232"/>
    </location>
</feature>
<evidence type="ECO:0000256" key="6">
    <source>
        <dbReference type="ARBA" id="ARBA00023077"/>
    </source>
</evidence>
<dbReference type="Pfam" id="PF00593">
    <property type="entry name" value="TonB_dep_Rec_b-barrel"/>
    <property type="match status" value="1"/>
</dbReference>
<keyword evidence="7 10" id="KW-0472">Membrane</keyword>
<proteinExistence type="inferred from homology"/>
<evidence type="ECO:0000256" key="5">
    <source>
        <dbReference type="ARBA" id="ARBA00022729"/>
    </source>
</evidence>
<dbReference type="Gene3D" id="2.40.170.20">
    <property type="entry name" value="TonB-dependent receptor, beta-barrel domain"/>
    <property type="match status" value="1"/>
</dbReference>
<dbReference type="RefSeq" id="WP_264139647.1">
    <property type="nucleotide sequence ID" value="NZ_JAOYOD010000001.1"/>
</dbReference>
<dbReference type="SUPFAM" id="SSF49464">
    <property type="entry name" value="Carboxypeptidase regulatory domain-like"/>
    <property type="match status" value="1"/>
</dbReference>
<evidence type="ECO:0000256" key="8">
    <source>
        <dbReference type="ARBA" id="ARBA00023170"/>
    </source>
</evidence>
<dbReference type="InterPro" id="IPR000531">
    <property type="entry name" value="Beta-barrel_TonB"/>
</dbReference>
<evidence type="ECO:0000259" key="14">
    <source>
        <dbReference type="Pfam" id="PF07715"/>
    </source>
</evidence>
<reference evidence="15 16" key="1">
    <citation type="submission" date="2022-10" db="EMBL/GenBank/DDBJ databases">
        <title>Comparative genomics and taxonomic characterization of three novel marine species of genus Reichenbachiella exhibiting antioxidant and polysaccharide degradation activities.</title>
        <authorList>
            <person name="Muhammad N."/>
            <person name="Lee Y.-J."/>
            <person name="Ko J."/>
            <person name="Kim S.-G."/>
        </authorList>
    </citation>
    <scope>NUCLEOTIDE SEQUENCE [LARGE SCALE GENOMIC DNA]</scope>
    <source>
        <strain evidence="15 16">ABR2-5</strain>
    </source>
</reference>
<dbReference type="SUPFAM" id="SSF56935">
    <property type="entry name" value="Porins"/>
    <property type="match status" value="1"/>
</dbReference>
<dbReference type="InterPro" id="IPR037066">
    <property type="entry name" value="Plug_dom_sf"/>
</dbReference>
<keyword evidence="16" id="KW-1185">Reference proteome</keyword>
<evidence type="ECO:0000256" key="4">
    <source>
        <dbReference type="ARBA" id="ARBA00022692"/>
    </source>
</evidence>
<gene>
    <name evidence="15" type="ORF">N7U62_18890</name>
</gene>
<dbReference type="InterPro" id="IPR012910">
    <property type="entry name" value="Plug_dom"/>
</dbReference>
<keyword evidence="8 15" id="KW-0675">Receptor</keyword>
<evidence type="ECO:0000256" key="2">
    <source>
        <dbReference type="ARBA" id="ARBA00022448"/>
    </source>
</evidence>
<keyword evidence="3 10" id="KW-1134">Transmembrane beta strand</keyword>
<dbReference type="PROSITE" id="PS52016">
    <property type="entry name" value="TONB_DEPENDENT_REC_3"/>
    <property type="match status" value="1"/>
</dbReference>
<evidence type="ECO:0000313" key="15">
    <source>
        <dbReference type="EMBL" id="MCV9388754.1"/>
    </source>
</evidence>
<evidence type="ECO:0000259" key="13">
    <source>
        <dbReference type="Pfam" id="PF00593"/>
    </source>
</evidence>
<protein>
    <submittedName>
        <fullName evidence="15">TonB-dependent receptor</fullName>
    </submittedName>
</protein>
<organism evidence="15 16">
    <name type="scientific">Reichenbachiella ulvae</name>
    <dbReference type="NCBI Taxonomy" id="2980104"/>
    <lineage>
        <taxon>Bacteria</taxon>
        <taxon>Pseudomonadati</taxon>
        <taxon>Bacteroidota</taxon>
        <taxon>Cytophagia</taxon>
        <taxon>Cytophagales</taxon>
        <taxon>Reichenbachiellaceae</taxon>
        <taxon>Reichenbachiella</taxon>
    </lineage>
</organism>
<evidence type="ECO:0000256" key="9">
    <source>
        <dbReference type="ARBA" id="ARBA00023237"/>
    </source>
</evidence>
<dbReference type="Gene3D" id="2.170.130.10">
    <property type="entry name" value="TonB-dependent receptor, plug domain"/>
    <property type="match status" value="1"/>
</dbReference>
<dbReference type="EMBL" id="JAOYOD010000001">
    <property type="protein sequence ID" value="MCV9388754.1"/>
    <property type="molecule type" value="Genomic_DNA"/>
</dbReference>
<dbReference type="InterPro" id="IPR039426">
    <property type="entry name" value="TonB-dep_rcpt-like"/>
</dbReference>
<dbReference type="PANTHER" id="PTHR30069">
    <property type="entry name" value="TONB-DEPENDENT OUTER MEMBRANE RECEPTOR"/>
    <property type="match status" value="1"/>
</dbReference>
<keyword evidence="4 10" id="KW-0812">Transmembrane</keyword>